<reference evidence="2 3" key="1">
    <citation type="submission" date="2023-08" db="EMBL/GenBank/DDBJ databases">
        <authorList>
            <person name="Palmer J.M."/>
        </authorList>
    </citation>
    <scope>NUCLEOTIDE SEQUENCE [LARGE SCALE GENOMIC DNA]</scope>
    <source>
        <strain evidence="2 3">TWF481</strain>
    </source>
</reference>
<dbReference type="Proteomes" id="UP001370758">
    <property type="component" value="Unassembled WGS sequence"/>
</dbReference>
<evidence type="ECO:0000313" key="2">
    <source>
        <dbReference type="EMBL" id="KAK6512524.1"/>
    </source>
</evidence>
<accession>A0AAV9WRC5</accession>
<dbReference type="EMBL" id="JAVHJL010000001">
    <property type="protein sequence ID" value="KAK6512524.1"/>
    <property type="molecule type" value="Genomic_DNA"/>
</dbReference>
<feature type="compositionally biased region" description="Acidic residues" evidence="1">
    <location>
        <begin position="386"/>
        <end position="395"/>
    </location>
</feature>
<gene>
    <name evidence="2" type="ORF">TWF481_001408</name>
</gene>
<name>A0AAV9WRC5_9PEZI</name>
<evidence type="ECO:0000313" key="3">
    <source>
        <dbReference type="Proteomes" id="UP001370758"/>
    </source>
</evidence>
<sequence length="447" mass="51625">MPADNRLSKMDMHADRASRARSLLLAYPPEIWYHVVSFLDFDDRIMFARCSWFCFFIAFPNGVKIPDTFCEWSLKPFVEGGRLVEFRHRISSARFDLTDISNLSSFLQRVTIFPNLRRLEINFISSDARQKQVFDGIFWLLSTLPFYHSITHLAFSWHLIFHIPEHLNAEGRFLDFLVSEGATDKTLENIELPRSLRSLTVFVSQIECLMPLLSFQGITDLVLLHPAKSVAAFPNIKTLTLDTQYPLFKLNLAALPQRFPSVESFSFPRTRPSSPDETWVQYIPNFPKMKKLSTAWPQIDGKNADINVLETALHTKLSTSDELSALQMIKFCGYRDLVDHRRNIVATCVISRKVRQKLEDPQIFEFQWRGNLTNYQDDPGYWDSLVDDSSGDDWEAGNTDKEDSEAGDEDDIEIEDEKEEEDGFGSDYFENLGTDDDLYYKEDDGLI</sequence>
<dbReference type="AlphaFoldDB" id="A0AAV9WRC5"/>
<feature type="compositionally biased region" description="Acidic residues" evidence="1">
    <location>
        <begin position="402"/>
        <end position="424"/>
    </location>
</feature>
<protein>
    <recommendedName>
        <fullName evidence="4">F-box domain-containing protein</fullName>
    </recommendedName>
</protein>
<evidence type="ECO:0000256" key="1">
    <source>
        <dbReference type="SAM" id="MobiDB-lite"/>
    </source>
</evidence>
<comment type="caution">
    <text evidence="2">The sequence shown here is derived from an EMBL/GenBank/DDBJ whole genome shotgun (WGS) entry which is preliminary data.</text>
</comment>
<keyword evidence="3" id="KW-1185">Reference proteome</keyword>
<organism evidence="2 3">
    <name type="scientific">Arthrobotrys musiformis</name>
    <dbReference type="NCBI Taxonomy" id="47236"/>
    <lineage>
        <taxon>Eukaryota</taxon>
        <taxon>Fungi</taxon>
        <taxon>Dikarya</taxon>
        <taxon>Ascomycota</taxon>
        <taxon>Pezizomycotina</taxon>
        <taxon>Orbiliomycetes</taxon>
        <taxon>Orbiliales</taxon>
        <taxon>Orbiliaceae</taxon>
        <taxon>Arthrobotrys</taxon>
    </lineage>
</organism>
<feature type="region of interest" description="Disordered" evidence="1">
    <location>
        <begin position="386"/>
        <end position="437"/>
    </location>
</feature>
<proteinExistence type="predicted"/>
<evidence type="ECO:0008006" key="4">
    <source>
        <dbReference type="Google" id="ProtNLM"/>
    </source>
</evidence>